<proteinExistence type="predicted"/>
<gene>
    <name evidence="3" type="ORF">GCM10010470_18640</name>
</gene>
<feature type="region of interest" description="Disordered" evidence="1">
    <location>
        <begin position="41"/>
        <end position="65"/>
    </location>
</feature>
<dbReference type="Pfam" id="PF10517">
    <property type="entry name" value="DM13"/>
    <property type="match status" value="1"/>
</dbReference>
<feature type="compositionally biased region" description="Low complexity" evidence="1">
    <location>
        <begin position="41"/>
        <end position="50"/>
    </location>
</feature>
<evidence type="ECO:0000313" key="3">
    <source>
        <dbReference type="EMBL" id="GAA2784849.1"/>
    </source>
</evidence>
<dbReference type="InterPro" id="IPR019545">
    <property type="entry name" value="DM13_domain"/>
</dbReference>
<reference evidence="3 4" key="1">
    <citation type="journal article" date="2019" name="Int. J. Syst. Evol. Microbiol.">
        <title>The Global Catalogue of Microorganisms (GCM) 10K type strain sequencing project: providing services to taxonomists for standard genome sequencing and annotation.</title>
        <authorList>
            <consortium name="The Broad Institute Genomics Platform"/>
            <consortium name="The Broad Institute Genome Sequencing Center for Infectious Disease"/>
            <person name="Wu L."/>
            <person name="Ma J."/>
        </authorList>
    </citation>
    <scope>NUCLEOTIDE SEQUENCE [LARGE SCALE GENOMIC DNA]</scope>
    <source>
        <strain evidence="3 4">JCM 9383</strain>
    </source>
</reference>
<feature type="domain" description="DM13" evidence="2">
    <location>
        <begin position="65"/>
        <end position="175"/>
    </location>
</feature>
<evidence type="ECO:0000313" key="4">
    <source>
        <dbReference type="Proteomes" id="UP001500979"/>
    </source>
</evidence>
<dbReference type="PROSITE" id="PS51549">
    <property type="entry name" value="DM13"/>
    <property type="match status" value="1"/>
</dbReference>
<dbReference type="EMBL" id="BAAAUX010000011">
    <property type="protein sequence ID" value="GAA2784849.1"/>
    <property type="molecule type" value="Genomic_DNA"/>
</dbReference>
<feature type="compositionally biased region" description="Pro residues" evidence="1">
    <location>
        <begin position="51"/>
        <end position="64"/>
    </location>
</feature>
<dbReference type="RefSeq" id="WP_344679117.1">
    <property type="nucleotide sequence ID" value="NZ_BAAAUX010000011.1"/>
</dbReference>
<organism evidence="3 4">
    <name type="scientific">Saccharopolyspora taberi</name>
    <dbReference type="NCBI Taxonomy" id="60895"/>
    <lineage>
        <taxon>Bacteria</taxon>
        <taxon>Bacillati</taxon>
        <taxon>Actinomycetota</taxon>
        <taxon>Actinomycetes</taxon>
        <taxon>Pseudonocardiales</taxon>
        <taxon>Pseudonocardiaceae</taxon>
        <taxon>Saccharopolyspora</taxon>
    </lineage>
</organism>
<name>A0ABN3VA50_9PSEU</name>
<accession>A0ABN3VA50</accession>
<dbReference type="Proteomes" id="UP001500979">
    <property type="component" value="Unassembled WGS sequence"/>
</dbReference>
<keyword evidence="4" id="KW-1185">Reference proteome</keyword>
<sequence length="177" mass="18751">MRRRTLAAVAVAVLVVLLGFGAWAFQPWRVWTQHTVDEALPSAPVTSSAPPAEPGTSPAPPPEPVELATGAFVAQEHETSGVARVVRLPDGSRLLRIEGLSTSDGPDLHVWLTDQTAGGEWSKYDDGRYLALGPLKGNRGSQNYPVPPDADLAGLTSVVIWCDRFNVAFGSAPLTSG</sequence>
<evidence type="ECO:0000259" key="2">
    <source>
        <dbReference type="PROSITE" id="PS51549"/>
    </source>
</evidence>
<evidence type="ECO:0000256" key="1">
    <source>
        <dbReference type="SAM" id="MobiDB-lite"/>
    </source>
</evidence>
<protein>
    <submittedName>
        <fullName evidence="3">DM13 domain-containing protein</fullName>
    </submittedName>
</protein>
<comment type="caution">
    <text evidence="3">The sequence shown here is derived from an EMBL/GenBank/DDBJ whole genome shotgun (WGS) entry which is preliminary data.</text>
</comment>